<dbReference type="InterPro" id="IPR014942">
    <property type="entry name" value="AbiEii"/>
</dbReference>
<evidence type="ECO:0000313" key="2">
    <source>
        <dbReference type="Proteomes" id="UP000622405"/>
    </source>
</evidence>
<dbReference type="Pfam" id="PF08843">
    <property type="entry name" value="AbiEii"/>
    <property type="match status" value="1"/>
</dbReference>
<dbReference type="RefSeq" id="WP_186893491.1">
    <property type="nucleotide sequence ID" value="NZ_WJBE01000003.1"/>
</dbReference>
<comment type="caution">
    <text evidence="1">The sequence shown here is derived from an EMBL/GenBank/DDBJ whole genome shotgun (WGS) entry which is preliminary data.</text>
</comment>
<evidence type="ECO:0000313" key="1">
    <source>
        <dbReference type="EMBL" id="MBC3898895.1"/>
    </source>
</evidence>
<name>A0ABR6YUN1_9FIRM</name>
<dbReference type="GO" id="GO:0016740">
    <property type="term" value="F:transferase activity"/>
    <property type="evidence" value="ECO:0007669"/>
    <property type="project" value="UniProtKB-KW"/>
</dbReference>
<gene>
    <name evidence="1" type="ORF">GH811_04615</name>
</gene>
<proteinExistence type="predicted"/>
<sequence length="300" mass="34621">MISADSIKAKLKNQASSRGQLYQEVMTAYGLERTIYRISVSDYCYHFTLKGGIFLYALFDGNFTRATTDIDLLARSMSNDLNEMTVVFEKIFSIQVDDAMYFDLNTIQIQSITEFKEYHGINVSVLAYLDKTKIPISIDIGFGDVVHPDRVLMDFPVLLDMEIPTIYAYSLASAVSEKFEAIVSLGYANSRLKDFYDIYILLCNFDFDGNELCEAIIETFSHRGTRMDDIVAFEDDFADDTTRRNRWNAFVKKKRAMVIIEFSDLLISMKLFLEPVINAINKQETYEGKWISEKKIWQLF</sequence>
<dbReference type="Proteomes" id="UP000622405">
    <property type="component" value="Unassembled WGS sequence"/>
</dbReference>
<dbReference type="EMBL" id="WJBE01000003">
    <property type="protein sequence ID" value="MBC3898895.1"/>
    <property type="molecule type" value="Genomic_DNA"/>
</dbReference>
<organism evidence="1 2">
    <name type="scientific">Acetobacterium malicum</name>
    <dbReference type="NCBI Taxonomy" id="52692"/>
    <lineage>
        <taxon>Bacteria</taxon>
        <taxon>Bacillati</taxon>
        <taxon>Bacillota</taxon>
        <taxon>Clostridia</taxon>
        <taxon>Eubacteriales</taxon>
        <taxon>Eubacteriaceae</taxon>
        <taxon>Acetobacterium</taxon>
    </lineage>
</organism>
<reference evidence="1 2" key="1">
    <citation type="journal article" date="2020" name="mSystems">
        <title>Defining Genomic and Predicted Metabolic Features of the Acetobacterium Genus.</title>
        <authorList>
            <person name="Ross D.E."/>
            <person name="Marshall C.W."/>
            <person name="Gulliver D."/>
            <person name="May H.D."/>
            <person name="Norman R.S."/>
        </authorList>
    </citation>
    <scope>NUCLEOTIDE SEQUENCE [LARGE SCALE GENOMIC DNA]</scope>
    <source>
        <strain evidence="1 2">DSM 4132</strain>
    </source>
</reference>
<keyword evidence="1" id="KW-0808">Transferase</keyword>
<accession>A0ABR6YUN1</accession>
<protein>
    <submittedName>
        <fullName evidence="1">Nucleotidyl transferase AbiEii/AbiGii toxin family protein</fullName>
    </submittedName>
</protein>
<keyword evidence="2" id="KW-1185">Reference proteome</keyword>